<dbReference type="Gene3D" id="3.30.930.10">
    <property type="entry name" value="Bira Bifunctional Protein, Domain 2"/>
    <property type="match status" value="2"/>
</dbReference>
<dbReference type="AlphaFoldDB" id="A0A6A5SHF3"/>
<reference evidence="1" key="1">
    <citation type="journal article" date="2020" name="Stud. Mycol.">
        <title>101 Dothideomycetes genomes: a test case for predicting lifestyles and emergence of pathogens.</title>
        <authorList>
            <person name="Haridas S."/>
            <person name="Albert R."/>
            <person name="Binder M."/>
            <person name="Bloem J."/>
            <person name="Labutti K."/>
            <person name="Salamov A."/>
            <person name="Andreopoulos B."/>
            <person name="Baker S."/>
            <person name="Barry K."/>
            <person name="Bills G."/>
            <person name="Bluhm B."/>
            <person name="Cannon C."/>
            <person name="Castanera R."/>
            <person name="Culley D."/>
            <person name="Daum C."/>
            <person name="Ezra D."/>
            <person name="Gonzalez J."/>
            <person name="Henrissat B."/>
            <person name="Kuo A."/>
            <person name="Liang C."/>
            <person name="Lipzen A."/>
            <person name="Lutzoni F."/>
            <person name="Magnuson J."/>
            <person name="Mondo S."/>
            <person name="Nolan M."/>
            <person name="Ohm R."/>
            <person name="Pangilinan J."/>
            <person name="Park H.-J."/>
            <person name="Ramirez L."/>
            <person name="Alfaro M."/>
            <person name="Sun H."/>
            <person name="Tritt A."/>
            <person name="Yoshinaga Y."/>
            <person name="Zwiers L.-H."/>
            <person name="Turgeon B."/>
            <person name="Goodwin S."/>
            <person name="Spatafora J."/>
            <person name="Crous P."/>
            <person name="Grigoriev I."/>
        </authorList>
    </citation>
    <scope>NUCLEOTIDE SEQUENCE</scope>
    <source>
        <strain evidence="1">CBS 161.51</strain>
    </source>
</reference>
<dbReference type="GO" id="GO:0005739">
    <property type="term" value="C:mitochondrion"/>
    <property type="evidence" value="ECO:0007669"/>
    <property type="project" value="TreeGrafter"/>
</dbReference>
<dbReference type="GO" id="GO:0032543">
    <property type="term" value="P:mitochondrial translation"/>
    <property type="evidence" value="ECO:0007669"/>
    <property type="project" value="TreeGrafter"/>
</dbReference>
<proteinExistence type="predicted"/>
<organism evidence="1 2">
    <name type="scientific">Clathrospora elynae</name>
    <dbReference type="NCBI Taxonomy" id="706981"/>
    <lineage>
        <taxon>Eukaryota</taxon>
        <taxon>Fungi</taxon>
        <taxon>Dikarya</taxon>
        <taxon>Ascomycota</taxon>
        <taxon>Pezizomycotina</taxon>
        <taxon>Dothideomycetes</taxon>
        <taxon>Pleosporomycetidae</taxon>
        <taxon>Pleosporales</taxon>
        <taxon>Diademaceae</taxon>
        <taxon>Clathrospora</taxon>
    </lineage>
</organism>
<protein>
    <submittedName>
        <fullName evidence="1">Uncharacterized protein</fullName>
    </submittedName>
</protein>
<dbReference type="EMBL" id="ML976084">
    <property type="protein sequence ID" value="KAF1939292.1"/>
    <property type="molecule type" value="Genomic_DNA"/>
</dbReference>
<gene>
    <name evidence="1" type="ORF">EJ02DRAFT_504879</name>
</gene>
<dbReference type="GO" id="GO:0003723">
    <property type="term" value="F:RNA binding"/>
    <property type="evidence" value="ECO:0007669"/>
    <property type="project" value="TreeGrafter"/>
</dbReference>
<dbReference type="GO" id="GO:0005829">
    <property type="term" value="C:cytosol"/>
    <property type="evidence" value="ECO:0007669"/>
    <property type="project" value="TreeGrafter"/>
</dbReference>
<dbReference type="PANTHER" id="PTHR11476">
    <property type="entry name" value="HISTIDYL-TRNA SYNTHETASE"/>
    <property type="match status" value="1"/>
</dbReference>
<dbReference type="SUPFAM" id="SSF55681">
    <property type="entry name" value="Class II aaRS and biotin synthetases"/>
    <property type="match status" value="1"/>
</dbReference>
<dbReference type="OrthoDB" id="1906957at2759"/>
<evidence type="ECO:0000313" key="1">
    <source>
        <dbReference type="EMBL" id="KAF1939292.1"/>
    </source>
</evidence>
<dbReference type="GO" id="GO:0006427">
    <property type="term" value="P:histidyl-tRNA aminoacylation"/>
    <property type="evidence" value="ECO:0007669"/>
    <property type="project" value="TreeGrafter"/>
</dbReference>
<dbReference type="GO" id="GO:0004821">
    <property type="term" value="F:histidine-tRNA ligase activity"/>
    <property type="evidence" value="ECO:0007669"/>
    <property type="project" value="TreeGrafter"/>
</dbReference>
<name>A0A6A5SHF3_9PLEO</name>
<dbReference type="InterPro" id="IPR045864">
    <property type="entry name" value="aa-tRNA-synth_II/BPL/LPL"/>
</dbReference>
<accession>A0A6A5SHF3</accession>
<dbReference type="Proteomes" id="UP000800038">
    <property type="component" value="Unassembled WGS sequence"/>
</dbReference>
<keyword evidence="2" id="KW-1185">Reference proteome</keyword>
<sequence length="304" mass="34358">MSVFELQQTKRRKSEVTGSTMYGRWRRERVHGQGRGARRWHERAIDDRFQIGKVYCREQPAIVQGRMQEFYQCDFDYVLEALQLHVAIGINSRLILDGIFSAFDVPKDLIRSISSAVNKLDKMPRAEVKKEVEGKGLGSTITDRLGGYLLQDKDTVWKLPLHNSDPLLSANEDLDFSLARGLDYYTGRMYEEVMENANSQLLVGSIAAGGQYYNLTGMFSKHNDIPCVGSTTPSRNHRGFQCPRKSIDVAEKSVVVVVFLEEDADAPGLRGMHIKFLILPDRNIETAAVVDRNEMVDEVKKGLA</sequence>
<evidence type="ECO:0000313" key="2">
    <source>
        <dbReference type="Proteomes" id="UP000800038"/>
    </source>
</evidence>
<dbReference type="PANTHER" id="PTHR11476:SF7">
    <property type="entry name" value="HISTIDINE--TRNA LIGASE"/>
    <property type="match status" value="1"/>
</dbReference>